<keyword evidence="4" id="KW-1185">Reference proteome</keyword>
<gene>
    <name evidence="3" type="ORF">SAMN04489742_2731</name>
</gene>
<feature type="domain" description="UspA" evidence="2">
    <location>
        <begin position="42"/>
        <end position="124"/>
    </location>
</feature>
<dbReference type="KEGG" id="acry:AC20117_03790"/>
<dbReference type="OrthoDB" id="5419113at2"/>
<evidence type="ECO:0000259" key="2">
    <source>
        <dbReference type="Pfam" id="PF00582"/>
    </source>
</evidence>
<dbReference type="PRINTS" id="PR01438">
    <property type="entry name" value="UNVRSLSTRESS"/>
</dbReference>
<dbReference type="PANTHER" id="PTHR46268">
    <property type="entry name" value="STRESS RESPONSE PROTEIN NHAX"/>
    <property type="match status" value="1"/>
</dbReference>
<accession>A0A1H1E2E8</accession>
<dbReference type="InterPro" id="IPR006016">
    <property type="entry name" value="UspA"/>
</dbReference>
<organism evidence="3 4">
    <name type="scientific">Crystallibacter crystallopoietes</name>
    <dbReference type="NCBI Taxonomy" id="37928"/>
    <lineage>
        <taxon>Bacteria</taxon>
        <taxon>Bacillati</taxon>
        <taxon>Actinomycetota</taxon>
        <taxon>Actinomycetes</taxon>
        <taxon>Micrococcales</taxon>
        <taxon>Micrococcaceae</taxon>
        <taxon>Crystallibacter</taxon>
    </lineage>
</organism>
<evidence type="ECO:0000313" key="3">
    <source>
        <dbReference type="EMBL" id="SDQ82904.1"/>
    </source>
</evidence>
<protein>
    <submittedName>
        <fullName evidence="3">Universal stress protein family protein</fullName>
    </submittedName>
</protein>
<dbReference type="Gene3D" id="3.40.50.620">
    <property type="entry name" value="HUPs"/>
    <property type="match status" value="1"/>
</dbReference>
<dbReference type="SUPFAM" id="SSF52402">
    <property type="entry name" value="Adenine nucleotide alpha hydrolases-like"/>
    <property type="match status" value="1"/>
</dbReference>
<dbReference type="AlphaFoldDB" id="A0A1H1E2E8"/>
<dbReference type="PANTHER" id="PTHR46268:SF6">
    <property type="entry name" value="UNIVERSAL STRESS PROTEIN UP12"/>
    <property type="match status" value="1"/>
</dbReference>
<dbReference type="Proteomes" id="UP000181917">
    <property type="component" value="Unassembled WGS sequence"/>
</dbReference>
<dbReference type="RefSeq" id="WP_074700921.1">
    <property type="nucleotide sequence ID" value="NZ_CP018863.1"/>
</dbReference>
<name>A0A1H1E2E8_9MICC</name>
<sequence>MSVAVGFVPTDEGRIALQSAIDEAALRSTNLRILGPALAENTPAAQAELTEALKRAADLGVPAVVRDMEGDDDPGDLIVDVSFEDDVELVVIGVRRRSRVGKLILGSTAQRVILEAGCPVHAVKPSVGPRG</sequence>
<reference evidence="3 4" key="1">
    <citation type="submission" date="2016-10" db="EMBL/GenBank/DDBJ databases">
        <authorList>
            <person name="de Groot N.N."/>
        </authorList>
    </citation>
    <scope>NUCLEOTIDE SEQUENCE [LARGE SCALE GENOMIC DNA]</scope>
    <source>
        <strain evidence="3 4">DSM 20117</strain>
    </source>
</reference>
<dbReference type="InterPro" id="IPR014729">
    <property type="entry name" value="Rossmann-like_a/b/a_fold"/>
</dbReference>
<dbReference type="InterPro" id="IPR006015">
    <property type="entry name" value="Universal_stress_UspA"/>
</dbReference>
<comment type="similarity">
    <text evidence="1">Belongs to the universal stress protein A family.</text>
</comment>
<dbReference type="CDD" id="cd00293">
    <property type="entry name" value="USP-like"/>
    <property type="match status" value="1"/>
</dbReference>
<dbReference type="Pfam" id="PF00582">
    <property type="entry name" value="Usp"/>
    <property type="match status" value="1"/>
</dbReference>
<evidence type="ECO:0000256" key="1">
    <source>
        <dbReference type="ARBA" id="ARBA00008791"/>
    </source>
</evidence>
<proteinExistence type="inferred from homology"/>
<dbReference type="EMBL" id="FNKH01000002">
    <property type="protein sequence ID" value="SDQ82904.1"/>
    <property type="molecule type" value="Genomic_DNA"/>
</dbReference>
<dbReference type="STRING" id="37928.SAMN04489742_2731"/>
<evidence type="ECO:0000313" key="4">
    <source>
        <dbReference type="Proteomes" id="UP000181917"/>
    </source>
</evidence>